<keyword evidence="4" id="KW-1185">Reference proteome</keyword>
<evidence type="ECO:0000259" key="1">
    <source>
        <dbReference type="Pfam" id="PF14231"/>
    </source>
</evidence>
<protein>
    <recommendedName>
        <fullName evidence="5">DUF4334 domain-containing protein</fullName>
    </recommendedName>
</protein>
<dbReference type="RefSeq" id="XP_040640846.1">
    <property type="nucleotide sequence ID" value="XM_040780047.1"/>
</dbReference>
<dbReference type="OrthoDB" id="2213372at2759"/>
<feature type="domain" description="GXWXG" evidence="1">
    <location>
        <begin position="43"/>
        <end position="104"/>
    </location>
</feature>
<evidence type="ECO:0000313" key="3">
    <source>
        <dbReference type="EMBL" id="EYE97158.1"/>
    </source>
</evidence>
<accession>A0A017SJN3</accession>
<dbReference type="Pfam" id="PF14232">
    <property type="entry name" value="DUF4334"/>
    <property type="match status" value="1"/>
</dbReference>
<sequence length="169" mass="18963">MTIPFPILLDYRPSIRRFTPSRKFLAFTTAAASKKLDPCQLAAVFDQLLPVAPETLTRGSGEWRGIALNTGHKFMEQLEGLHWRGAVFHSTEDVEPVVVEKGDGEKAGTDFGGACLRRMEYKTLISTAMIFDDLPAITYFRAVNDRMIAGVMESKDFGKEGAFYFYLVR</sequence>
<dbReference type="EMBL" id="KK088416">
    <property type="protein sequence ID" value="EYE97158.1"/>
    <property type="molecule type" value="Genomic_DNA"/>
</dbReference>
<evidence type="ECO:0000313" key="4">
    <source>
        <dbReference type="Proteomes" id="UP000019804"/>
    </source>
</evidence>
<proteinExistence type="predicted"/>
<dbReference type="AlphaFoldDB" id="A0A017SJN3"/>
<evidence type="ECO:0008006" key="5">
    <source>
        <dbReference type="Google" id="ProtNLM"/>
    </source>
</evidence>
<feature type="domain" description="DUF4334" evidence="2">
    <location>
        <begin position="112"/>
        <end position="169"/>
    </location>
</feature>
<dbReference type="GeneID" id="63695171"/>
<gene>
    <name evidence="3" type="ORF">EURHEDRAFT_400916</name>
</gene>
<dbReference type="InterPro" id="IPR025951">
    <property type="entry name" value="GXWXG_dom"/>
</dbReference>
<dbReference type="HOGENOM" id="CLU_112092_1_0_1"/>
<name>A0A017SJN3_ASPRC</name>
<reference evidence="4" key="1">
    <citation type="journal article" date="2014" name="Nat. Commun.">
        <title>Genomic adaptations of the halophilic Dead Sea filamentous fungus Eurotium rubrum.</title>
        <authorList>
            <person name="Kis-Papo T."/>
            <person name="Weig A.R."/>
            <person name="Riley R."/>
            <person name="Persoh D."/>
            <person name="Salamov A."/>
            <person name="Sun H."/>
            <person name="Lipzen A."/>
            <person name="Wasser S.P."/>
            <person name="Rambold G."/>
            <person name="Grigoriev I.V."/>
            <person name="Nevo E."/>
        </authorList>
    </citation>
    <scope>NUCLEOTIDE SEQUENCE [LARGE SCALE GENOMIC DNA]</scope>
    <source>
        <strain evidence="4">CBS 135680</strain>
    </source>
</reference>
<dbReference type="Pfam" id="PF14231">
    <property type="entry name" value="GXWXG"/>
    <property type="match status" value="1"/>
</dbReference>
<dbReference type="Gene3D" id="2.40.128.580">
    <property type="entry name" value="GXWXG domain"/>
    <property type="match status" value="1"/>
</dbReference>
<dbReference type="STRING" id="1388766.A0A017SJN3"/>
<evidence type="ECO:0000259" key="2">
    <source>
        <dbReference type="Pfam" id="PF14232"/>
    </source>
</evidence>
<organism evidence="3 4">
    <name type="scientific">Aspergillus ruber (strain CBS 135680)</name>
    <dbReference type="NCBI Taxonomy" id="1388766"/>
    <lineage>
        <taxon>Eukaryota</taxon>
        <taxon>Fungi</taxon>
        <taxon>Dikarya</taxon>
        <taxon>Ascomycota</taxon>
        <taxon>Pezizomycotina</taxon>
        <taxon>Eurotiomycetes</taxon>
        <taxon>Eurotiomycetidae</taxon>
        <taxon>Eurotiales</taxon>
        <taxon>Aspergillaceae</taxon>
        <taxon>Aspergillus</taxon>
        <taxon>Aspergillus subgen. Aspergillus</taxon>
    </lineage>
</organism>
<dbReference type="Proteomes" id="UP000019804">
    <property type="component" value="Unassembled WGS sequence"/>
</dbReference>
<dbReference type="InterPro" id="IPR025568">
    <property type="entry name" value="DUF4334"/>
</dbReference>